<reference evidence="1 2" key="1">
    <citation type="submission" date="2021-06" db="EMBL/GenBank/DDBJ databases">
        <authorList>
            <person name="Kallberg Y."/>
            <person name="Tangrot J."/>
            <person name="Rosling A."/>
        </authorList>
    </citation>
    <scope>NUCLEOTIDE SEQUENCE [LARGE SCALE GENOMIC DNA]</scope>
    <source>
        <strain evidence="1 2">120-4 pot B 10/14</strain>
    </source>
</reference>
<comment type="caution">
    <text evidence="1">The sequence shown here is derived from an EMBL/GenBank/DDBJ whole genome shotgun (WGS) entry which is preliminary data.</text>
</comment>
<evidence type="ECO:0000313" key="1">
    <source>
        <dbReference type="EMBL" id="CAG8849719.1"/>
    </source>
</evidence>
<sequence>KLAKEAVLLDEVWIWAKCPNTRWKSNLFWKGTQIKNPSRKFLWQLKRRYSEGKWFALVKNDIKEIEPDDSNLLWTRC</sequence>
<dbReference type="EMBL" id="CAJVQB010097619">
    <property type="protein sequence ID" value="CAG8849719.1"/>
    <property type="molecule type" value="Genomic_DNA"/>
</dbReference>
<evidence type="ECO:0000313" key="2">
    <source>
        <dbReference type="Proteomes" id="UP000789901"/>
    </source>
</evidence>
<protein>
    <submittedName>
        <fullName evidence="1">34725_t:CDS:1</fullName>
    </submittedName>
</protein>
<feature type="non-terminal residue" evidence="1">
    <location>
        <position position="1"/>
    </location>
</feature>
<proteinExistence type="predicted"/>
<dbReference type="Proteomes" id="UP000789901">
    <property type="component" value="Unassembled WGS sequence"/>
</dbReference>
<organism evidence="1 2">
    <name type="scientific">Gigaspora margarita</name>
    <dbReference type="NCBI Taxonomy" id="4874"/>
    <lineage>
        <taxon>Eukaryota</taxon>
        <taxon>Fungi</taxon>
        <taxon>Fungi incertae sedis</taxon>
        <taxon>Mucoromycota</taxon>
        <taxon>Glomeromycotina</taxon>
        <taxon>Glomeromycetes</taxon>
        <taxon>Diversisporales</taxon>
        <taxon>Gigasporaceae</taxon>
        <taxon>Gigaspora</taxon>
    </lineage>
</organism>
<name>A0ABN7X718_GIGMA</name>
<keyword evidence="2" id="KW-1185">Reference proteome</keyword>
<gene>
    <name evidence="1" type="ORF">GMARGA_LOCUS39847</name>
</gene>
<accession>A0ABN7X718</accession>